<dbReference type="AlphaFoldDB" id="A0A4U6QLW7"/>
<gene>
    <name evidence="2" type="ORF">FDO65_08615</name>
</gene>
<reference evidence="2 3" key="1">
    <citation type="submission" date="2019-05" db="EMBL/GenBank/DDBJ databases">
        <title>Nakamurella sp. N5BH11, whole genome shotgun sequence.</title>
        <authorList>
            <person name="Tuo L."/>
        </authorList>
    </citation>
    <scope>NUCLEOTIDE SEQUENCE [LARGE SCALE GENOMIC DNA]</scope>
    <source>
        <strain evidence="2 3">N5BH11</strain>
    </source>
</reference>
<dbReference type="RefSeq" id="WP_137448912.1">
    <property type="nucleotide sequence ID" value="NZ_SZZH01000001.1"/>
</dbReference>
<keyword evidence="1" id="KW-1277">Toxin-antitoxin system</keyword>
<accession>A0A4U6QLW7</accession>
<dbReference type="Proteomes" id="UP000306985">
    <property type="component" value="Unassembled WGS sequence"/>
</dbReference>
<evidence type="ECO:0000256" key="1">
    <source>
        <dbReference type="ARBA" id="ARBA00022649"/>
    </source>
</evidence>
<keyword evidence="3" id="KW-1185">Reference proteome</keyword>
<dbReference type="EMBL" id="SZZH01000001">
    <property type="protein sequence ID" value="TKV61607.1"/>
    <property type="molecule type" value="Genomic_DNA"/>
</dbReference>
<protein>
    <submittedName>
        <fullName evidence="2">PSK operon transcription factor</fullName>
    </submittedName>
</protein>
<comment type="caution">
    <text evidence="2">The sequence shown here is derived from an EMBL/GenBank/DDBJ whole genome shotgun (WGS) entry which is preliminary data.</text>
</comment>
<dbReference type="OrthoDB" id="495439at2"/>
<dbReference type="InterPro" id="IPR011660">
    <property type="entry name" value="VapB-like"/>
</dbReference>
<evidence type="ECO:0000313" key="3">
    <source>
        <dbReference type="Proteomes" id="UP000306985"/>
    </source>
</evidence>
<dbReference type="Pfam" id="PF07704">
    <property type="entry name" value="PSK_trans_fac"/>
    <property type="match status" value="1"/>
</dbReference>
<organism evidence="2 3">
    <name type="scientific">Nakamurella flava</name>
    <dbReference type="NCBI Taxonomy" id="2576308"/>
    <lineage>
        <taxon>Bacteria</taxon>
        <taxon>Bacillati</taxon>
        <taxon>Actinomycetota</taxon>
        <taxon>Actinomycetes</taxon>
        <taxon>Nakamurellales</taxon>
        <taxon>Nakamurellaceae</taxon>
        <taxon>Nakamurella</taxon>
    </lineage>
</organism>
<evidence type="ECO:0000313" key="2">
    <source>
        <dbReference type="EMBL" id="TKV61607.1"/>
    </source>
</evidence>
<name>A0A4U6QLW7_9ACTN</name>
<sequence>MALNIKDPETDRLARELAAAAGESITTATKRALEERLERVRARARAESLPVDLSDVIARGRARAVLDGRPEAELLGYDDSGIPA</sequence>
<proteinExistence type="predicted"/>